<reference evidence="4 5" key="1">
    <citation type="submission" date="2024-01" db="EMBL/GenBank/DDBJ databases">
        <title>The genomes of 5 underutilized Papilionoideae crops provide insights into root nodulation and disease resistanc.</title>
        <authorList>
            <person name="Jiang F."/>
        </authorList>
    </citation>
    <scope>NUCLEOTIDE SEQUENCE [LARGE SCALE GENOMIC DNA]</scope>
    <source>
        <strain evidence="4">JINMINGXINNONG_FW02</strain>
        <tissue evidence="4">Leaves</tissue>
    </source>
</reference>
<comment type="caution">
    <text evidence="4">The sequence shown here is derived from an EMBL/GenBank/DDBJ whole genome shotgun (WGS) entry which is preliminary data.</text>
</comment>
<organism evidence="4 5">
    <name type="scientific">Phaseolus coccineus</name>
    <name type="common">Scarlet runner bean</name>
    <name type="synonym">Phaseolus multiflorus</name>
    <dbReference type="NCBI Taxonomy" id="3886"/>
    <lineage>
        <taxon>Eukaryota</taxon>
        <taxon>Viridiplantae</taxon>
        <taxon>Streptophyta</taxon>
        <taxon>Embryophyta</taxon>
        <taxon>Tracheophyta</taxon>
        <taxon>Spermatophyta</taxon>
        <taxon>Magnoliopsida</taxon>
        <taxon>eudicotyledons</taxon>
        <taxon>Gunneridae</taxon>
        <taxon>Pentapetalae</taxon>
        <taxon>rosids</taxon>
        <taxon>fabids</taxon>
        <taxon>Fabales</taxon>
        <taxon>Fabaceae</taxon>
        <taxon>Papilionoideae</taxon>
        <taxon>50 kb inversion clade</taxon>
        <taxon>NPAAA clade</taxon>
        <taxon>indigoferoid/millettioid clade</taxon>
        <taxon>Phaseoleae</taxon>
        <taxon>Phaseolus</taxon>
    </lineage>
</organism>
<dbReference type="Pfam" id="PF00571">
    <property type="entry name" value="CBS"/>
    <property type="match status" value="2"/>
</dbReference>
<keyword evidence="1" id="KW-0677">Repeat</keyword>
<dbReference type="Gene3D" id="3.10.580.10">
    <property type="entry name" value="CBS-domain"/>
    <property type="match status" value="1"/>
</dbReference>
<dbReference type="AlphaFoldDB" id="A0AAN9MDF1"/>
<sequence>MALIDALPRCPRRSRTEALANLPAKLLVRHHQSNFFFSPMFFDFIFSSSSIRIGLIGGERTVKKLRLSKALTISEGTTVSEACRGMAARRVDSVLLTDSNALLSGIMTDKDIATRVIAEGLRPEQTMVSKLMTRSPIYVTSDSLALEALKKMVQDARIGSVGQSLPPMKVKVPTPDHVGGAFLPPLHEGADDGLGHGQVGTCARLAERGSTSRISHGSA</sequence>
<dbReference type="InterPro" id="IPR051462">
    <property type="entry name" value="CBS_domain-containing"/>
</dbReference>
<keyword evidence="2" id="KW-0129">CBS domain</keyword>
<dbReference type="EMBL" id="JAYMYR010000007">
    <property type="protein sequence ID" value="KAK7352574.1"/>
    <property type="molecule type" value="Genomic_DNA"/>
</dbReference>
<proteinExistence type="predicted"/>
<dbReference type="PROSITE" id="PS51371">
    <property type="entry name" value="CBS"/>
    <property type="match status" value="1"/>
</dbReference>
<evidence type="ECO:0000256" key="1">
    <source>
        <dbReference type="ARBA" id="ARBA00022737"/>
    </source>
</evidence>
<name>A0AAN9MDF1_PHACN</name>
<evidence type="ECO:0000259" key="3">
    <source>
        <dbReference type="PROSITE" id="PS51371"/>
    </source>
</evidence>
<feature type="domain" description="CBS" evidence="3">
    <location>
        <begin position="66"/>
        <end position="124"/>
    </location>
</feature>
<dbReference type="SUPFAM" id="SSF54631">
    <property type="entry name" value="CBS-domain pair"/>
    <property type="match status" value="1"/>
</dbReference>
<accession>A0AAN9MDF1</accession>
<dbReference type="SMART" id="SM00116">
    <property type="entry name" value="CBS"/>
    <property type="match status" value="1"/>
</dbReference>
<evidence type="ECO:0000313" key="5">
    <source>
        <dbReference type="Proteomes" id="UP001374584"/>
    </source>
</evidence>
<dbReference type="InterPro" id="IPR000644">
    <property type="entry name" value="CBS_dom"/>
</dbReference>
<dbReference type="InterPro" id="IPR046342">
    <property type="entry name" value="CBS_dom_sf"/>
</dbReference>
<gene>
    <name evidence="4" type="ORF">VNO80_17998</name>
</gene>
<dbReference type="PANTHER" id="PTHR48108">
    <property type="entry name" value="CBS DOMAIN-CONTAINING PROTEIN CBSX2, CHLOROPLASTIC"/>
    <property type="match status" value="1"/>
</dbReference>
<keyword evidence="5" id="KW-1185">Reference proteome</keyword>
<dbReference type="Proteomes" id="UP001374584">
    <property type="component" value="Unassembled WGS sequence"/>
</dbReference>
<evidence type="ECO:0000313" key="4">
    <source>
        <dbReference type="EMBL" id="KAK7352574.1"/>
    </source>
</evidence>
<evidence type="ECO:0000256" key="2">
    <source>
        <dbReference type="PROSITE-ProRule" id="PRU00703"/>
    </source>
</evidence>
<protein>
    <recommendedName>
        <fullName evidence="3">CBS domain-containing protein</fullName>
    </recommendedName>
</protein>
<dbReference type="PANTHER" id="PTHR48108:SF26">
    <property type="entry name" value="CBS DOMAIN-CONTAINING PROTEIN DDB_G0289609"/>
    <property type="match status" value="1"/>
</dbReference>